<reference evidence="2" key="1">
    <citation type="submission" date="2021-08" db="EMBL/GenBank/DDBJ databases">
        <title>Flavobacterium sp. strain CC-SYL302.</title>
        <authorList>
            <person name="Lin S.-Y."/>
            <person name="Lee T.-H."/>
            <person name="Young C.-C."/>
        </authorList>
    </citation>
    <scope>NUCLEOTIDE SEQUENCE</scope>
    <source>
        <strain evidence="2">CC-SYL302</strain>
    </source>
</reference>
<accession>A0ABY6M1Z2</accession>
<feature type="transmembrane region" description="Helical" evidence="1">
    <location>
        <begin position="47"/>
        <end position="66"/>
    </location>
</feature>
<evidence type="ECO:0000313" key="2">
    <source>
        <dbReference type="EMBL" id="UYW02555.1"/>
    </source>
</evidence>
<dbReference type="RefSeq" id="WP_264435124.1">
    <property type="nucleotide sequence ID" value="NZ_CP081495.1"/>
</dbReference>
<evidence type="ECO:0000313" key="3">
    <source>
        <dbReference type="Proteomes" id="UP001163328"/>
    </source>
</evidence>
<proteinExistence type="predicted"/>
<protein>
    <recommendedName>
        <fullName evidence="4">Chloroplast import component protein (Tic20)</fullName>
    </recommendedName>
</protein>
<sequence length="115" mass="13288">MSNNNFEKKSNEVETGKNIAIVAYFFILGTIIAMFMNIDKKNQFASFHIRQALGLNIVFYALAYLVGNIDNWMASAAFYLCFLILWLYGFTSCLQGQKTEIPLLGKYFQNWFKNI</sequence>
<keyword evidence="1" id="KW-0472">Membrane</keyword>
<dbReference type="Proteomes" id="UP001163328">
    <property type="component" value="Chromosome"/>
</dbReference>
<organism evidence="2 3">
    <name type="scientific">Flavobacterium agricola</name>
    <dbReference type="NCBI Taxonomy" id="2870839"/>
    <lineage>
        <taxon>Bacteria</taxon>
        <taxon>Pseudomonadati</taxon>
        <taxon>Bacteroidota</taxon>
        <taxon>Flavobacteriia</taxon>
        <taxon>Flavobacteriales</taxon>
        <taxon>Flavobacteriaceae</taxon>
        <taxon>Flavobacterium</taxon>
    </lineage>
</organism>
<feature type="transmembrane region" description="Helical" evidence="1">
    <location>
        <begin position="72"/>
        <end position="90"/>
    </location>
</feature>
<name>A0ABY6M1Z2_9FLAO</name>
<dbReference type="EMBL" id="CP081495">
    <property type="protein sequence ID" value="UYW02555.1"/>
    <property type="molecule type" value="Genomic_DNA"/>
</dbReference>
<feature type="transmembrane region" description="Helical" evidence="1">
    <location>
        <begin position="20"/>
        <end position="38"/>
    </location>
</feature>
<keyword evidence="1" id="KW-1133">Transmembrane helix</keyword>
<keyword evidence="1" id="KW-0812">Transmembrane</keyword>
<evidence type="ECO:0008006" key="4">
    <source>
        <dbReference type="Google" id="ProtNLM"/>
    </source>
</evidence>
<evidence type="ECO:0000256" key="1">
    <source>
        <dbReference type="SAM" id="Phobius"/>
    </source>
</evidence>
<gene>
    <name evidence="2" type="ORF">K5I29_06695</name>
</gene>
<keyword evidence="3" id="KW-1185">Reference proteome</keyword>